<dbReference type="AlphaFoldDB" id="A0A0A9A0R1"/>
<name>A0A0A9A0R1_ARUDO</name>
<accession>A0A0A9A0R1</accession>
<sequence>MTTVPFFFLSSSPMRVIYSGSGTEASLPTLPFSFLATKLQAVLNQASKAPHALAITAHEQNQGNNHAMLHAELADVAVSYQAPRGRLC</sequence>
<dbReference type="EMBL" id="GBRH01257298">
    <property type="protein sequence ID" value="JAD40597.1"/>
    <property type="molecule type" value="Transcribed_RNA"/>
</dbReference>
<evidence type="ECO:0000313" key="1">
    <source>
        <dbReference type="EMBL" id="JAD40597.1"/>
    </source>
</evidence>
<protein>
    <submittedName>
        <fullName evidence="1">Uncharacterized protein</fullName>
    </submittedName>
</protein>
<reference evidence="1" key="1">
    <citation type="submission" date="2014-09" db="EMBL/GenBank/DDBJ databases">
        <authorList>
            <person name="Magalhaes I.L.F."/>
            <person name="Oliveira U."/>
            <person name="Santos F.R."/>
            <person name="Vidigal T.H.D.A."/>
            <person name="Brescovit A.D."/>
            <person name="Santos A.J."/>
        </authorList>
    </citation>
    <scope>NUCLEOTIDE SEQUENCE</scope>
    <source>
        <tissue evidence="1">Shoot tissue taken approximately 20 cm above the soil surface</tissue>
    </source>
</reference>
<organism evidence="1">
    <name type="scientific">Arundo donax</name>
    <name type="common">Giant reed</name>
    <name type="synonym">Donax arundinaceus</name>
    <dbReference type="NCBI Taxonomy" id="35708"/>
    <lineage>
        <taxon>Eukaryota</taxon>
        <taxon>Viridiplantae</taxon>
        <taxon>Streptophyta</taxon>
        <taxon>Embryophyta</taxon>
        <taxon>Tracheophyta</taxon>
        <taxon>Spermatophyta</taxon>
        <taxon>Magnoliopsida</taxon>
        <taxon>Liliopsida</taxon>
        <taxon>Poales</taxon>
        <taxon>Poaceae</taxon>
        <taxon>PACMAD clade</taxon>
        <taxon>Arundinoideae</taxon>
        <taxon>Arundineae</taxon>
        <taxon>Arundo</taxon>
    </lineage>
</organism>
<reference evidence="1" key="2">
    <citation type="journal article" date="2015" name="Data Brief">
        <title>Shoot transcriptome of the giant reed, Arundo donax.</title>
        <authorList>
            <person name="Barrero R.A."/>
            <person name="Guerrero F.D."/>
            <person name="Moolhuijzen P."/>
            <person name="Goolsby J.A."/>
            <person name="Tidwell J."/>
            <person name="Bellgard S.E."/>
            <person name="Bellgard M.I."/>
        </authorList>
    </citation>
    <scope>NUCLEOTIDE SEQUENCE</scope>
    <source>
        <tissue evidence="1">Shoot tissue taken approximately 20 cm above the soil surface</tissue>
    </source>
</reference>
<proteinExistence type="predicted"/>